<proteinExistence type="predicted"/>
<gene>
    <name evidence="1" type="ORF">V6N11_031771</name>
</gene>
<sequence>MRSNEHPDSEFLSLQLSRNYCRIVCLYSSPMSIKGGSIFRILQEGKPAWMVRTRNWKLRGGENRLSGLLEGVSIASLGKARRIE</sequence>
<protein>
    <submittedName>
        <fullName evidence="1">Uncharacterized protein</fullName>
    </submittedName>
</protein>
<keyword evidence="2" id="KW-1185">Reference proteome</keyword>
<name>A0ABR2SYU5_9ROSI</name>
<accession>A0ABR2SYU5</accession>
<evidence type="ECO:0000313" key="2">
    <source>
        <dbReference type="Proteomes" id="UP001396334"/>
    </source>
</evidence>
<reference evidence="1 2" key="1">
    <citation type="journal article" date="2024" name="G3 (Bethesda)">
        <title>Genome assembly of Hibiscus sabdariffa L. provides insights into metabolisms of medicinal natural products.</title>
        <authorList>
            <person name="Kim T."/>
        </authorList>
    </citation>
    <scope>NUCLEOTIDE SEQUENCE [LARGE SCALE GENOMIC DNA]</scope>
    <source>
        <strain evidence="1">TK-2024</strain>
        <tissue evidence="1">Old leaves</tissue>
    </source>
</reference>
<evidence type="ECO:0000313" key="1">
    <source>
        <dbReference type="EMBL" id="KAK9030344.1"/>
    </source>
</evidence>
<comment type="caution">
    <text evidence="1">The sequence shown here is derived from an EMBL/GenBank/DDBJ whole genome shotgun (WGS) entry which is preliminary data.</text>
</comment>
<organism evidence="1 2">
    <name type="scientific">Hibiscus sabdariffa</name>
    <name type="common">roselle</name>
    <dbReference type="NCBI Taxonomy" id="183260"/>
    <lineage>
        <taxon>Eukaryota</taxon>
        <taxon>Viridiplantae</taxon>
        <taxon>Streptophyta</taxon>
        <taxon>Embryophyta</taxon>
        <taxon>Tracheophyta</taxon>
        <taxon>Spermatophyta</taxon>
        <taxon>Magnoliopsida</taxon>
        <taxon>eudicotyledons</taxon>
        <taxon>Gunneridae</taxon>
        <taxon>Pentapetalae</taxon>
        <taxon>rosids</taxon>
        <taxon>malvids</taxon>
        <taxon>Malvales</taxon>
        <taxon>Malvaceae</taxon>
        <taxon>Malvoideae</taxon>
        <taxon>Hibiscus</taxon>
    </lineage>
</organism>
<dbReference type="Proteomes" id="UP001396334">
    <property type="component" value="Unassembled WGS sequence"/>
</dbReference>
<dbReference type="EMBL" id="JBBPBN010000010">
    <property type="protein sequence ID" value="KAK9030344.1"/>
    <property type="molecule type" value="Genomic_DNA"/>
</dbReference>